<dbReference type="EMBL" id="CAJNOE010000015">
    <property type="protein sequence ID" value="CAF0733006.1"/>
    <property type="molecule type" value="Genomic_DNA"/>
</dbReference>
<evidence type="ECO:0000313" key="3">
    <source>
        <dbReference type="EMBL" id="CAF4129859.1"/>
    </source>
</evidence>
<evidence type="ECO:0000313" key="2">
    <source>
        <dbReference type="EMBL" id="CAF3804263.1"/>
    </source>
</evidence>
<evidence type="ECO:0000313" key="1">
    <source>
        <dbReference type="EMBL" id="CAF0733006.1"/>
    </source>
</evidence>
<name>A0A819X2C7_9BILA</name>
<dbReference type="Proteomes" id="UP000663860">
    <property type="component" value="Unassembled WGS sequence"/>
</dbReference>
<dbReference type="EMBL" id="CAJOAZ010006298">
    <property type="protein sequence ID" value="CAF4129859.1"/>
    <property type="molecule type" value="Genomic_DNA"/>
</dbReference>
<dbReference type="Proteomes" id="UP000663868">
    <property type="component" value="Unassembled WGS sequence"/>
</dbReference>
<comment type="caution">
    <text evidence="3">The sequence shown here is derived from an EMBL/GenBank/DDBJ whole genome shotgun (WGS) entry which is preliminary data.</text>
</comment>
<proteinExistence type="predicted"/>
<dbReference type="EMBL" id="CAJOAY010014538">
    <property type="protein sequence ID" value="CAF4279577.1"/>
    <property type="molecule type" value="Genomic_DNA"/>
</dbReference>
<accession>A0A819X2C7</accession>
<evidence type="ECO:0000313" key="5">
    <source>
        <dbReference type="Proteomes" id="UP000663844"/>
    </source>
</evidence>
<dbReference type="Proteomes" id="UP000663881">
    <property type="component" value="Unassembled WGS sequence"/>
</dbReference>
<reference evidence="3" key="1">
    <citation type="submission" date="2021-02" db="EMBL/GenBank/DDBJ databases">
        <authorList>
            <person name="Nowell W R."/>
        </authorList>
    </citation>
    <scope>NUCLEOTIDE SEQUENCE</scope>
</reference>
<dbReference type="EMBL" id="CAJOBB010001076">
    <property type="protein sequence ID" value="CAF3804263.1"/>
    <property type="molecule type" value="Genomic_DNA"/>
</dbReference>
<organism evidence="3 5">
    <name type="scientific">Adineta steineri</name>
    <dbReference type="NCBI Taxonomy" id="433720"/>
    <lineage>
        <taxon>Eukaryota</taxon>
        <taxon>Metazoa</taxon>
        <taxon>Spiralia</taxon>
        <taxon>Gnathifera</taxon>
        <taxon>Rotifera</taxon>
        <taxon>Eurotatoria</taxon>
        <taxon>Bdelloidea</taxon>
        <taxon>Adinetida</taxon>
        <taxon>Adinetidae</taxon>
        <taxon>Adineta</taxon>
    </lineage>
</organism>
<evidence type="ECO:0000313" key="4">
    <source>
        <dbReference type="EMBL" id="CAF4279577.1"/>
    </source>
</evidence>
<protein>
    <submittedName>
        <fullName evidence="3">Uncharacterized protein</fullName>
    </submittedName>
</protein>
<dbReference type="AlphaFoldDB" id="A0A819X2C7"/>
<dbReference type="Proteomes" id="UP000663844">
    <property type="component" value="Unassembled WGS sequence"/>
</dbReference>
<sequence>MRDHPMHGVPMLGGLWGFRPSLNRTISCIIHNKIHNRELIKHYGGRADQTFLCKNGYGHKSEAFLT</sequence>
<gene>
    <name evidence="1" type="ORF">IZO911_LOCUS3005</name>
    <name evidence="2" type="ORF">KXQ929_LOCUS17228</name>
    <name evidence="4" type="ORF">OKA104_LOCUS45112</name>
    <name evidence="3" type="ORF">OXD698_LOCUS36955</name>
</gene>